<dbReference type="PaxDb" id="35128-Thaps12055"/>
<dbReference type="RefSeq" id="XP_002295238.1">
    <property type="nucleotide sequence ID" value="XM_002295202.1"/>
</dbReference>
<gene>
    <name evidence="1" type="ORF">THAPSDRAFT_12055</name>
</gene>
<evidence type="ECO:0000313" key="1">
    <source>
        <dbReference type="EMBL" id="EED87542.1"/>
    </source>
</evidence>
<reference evidence="1 2" key="1">
    <citation type="journal article" date="2004" name="Science">
        <title>The genome of the diatom Thalassiosira pseudonana: ecology, evolution, and metabolism.</title>
        <authorList>
            <person name="Armbrust E.V."/>
            <person name="Berges J.A."/>
            <person name="Bowler C."/>
            <person name="Green B.R."/>
            <person name="Martinez D."/>
            <person name="Putnam N.H."/>
            <person name="Zhou S."/>
            <person name="Allen A.E."/>
            <person name="Apt K.E."/>
            <person name="Bechner M."/>
            <person name="Brzezinski M.A."/>
            <person name="Chaal B.K."/>
            <person name="Chiovitti A."/>
            <person name="Davis A.K."/>
            <person name="Demarest M.S."/>
            <person name="Detter J.C."/>
            <person name="Glavina T."/>
            <person name="Goodstein D."/>
            <person name="Hadi M.Z."/>
            <person name="Hellsten U."/>
            <person name="Hildebrand M."/>
            <person name="Jenkins B.D."/>
            <person name="Jurka J."/>
            <person name="Kapitonov V.V."/>
            <person name="Kroger N."/>
            <person name="Lau W.W."/>
            <person name="Lane T.W."/>
            <person name="Larimer F.W."/>
            <person name="Lippmeier J.C."/>
            <person name="Lucas S."/>
            <person name="Medina M."/>
            <person name="Montsant A."/>
            <person name="Obornik M."/>
            <person name="Parker M.S."/>
            <person name="Palenik B."/>
            <person name="Pazour G.J."/>
            <person name="Richardson P.M."/>
            <person name="Rynearson T.A."/>
            <person name="Saito M.A."/>
            <person name="Schwartz D.C."/>
            <person name="Thamatrakoln K."/>
            <person name="Valentin K."/>
            <person name="Vardi A."/>
            <person name="Wilkerson F.P."/>
            <person name="Rokhsar D.S."/>
        </authorList>
    </citation>
    <scope>NUCLEOTIDE SEQUENCE [LARGE SCALE GENOMIC DNA]</scope>
    <source>
        <strain evidence="1 2">CCMP1335</strain>
    </source>
</reference>
<dbReference type="KEGG" id="tps:THAPSDRAFT_12055"/>
<evidence type="ECO:0000313" key="2">
    <source>
        <dbReference type="Proteomes" id="UP000001449"/>
    </source>
</evidence>
<dbReference type="InParanoid" id="B8CGC0"/>
<dbReference type="Proteomes" id="UP000001449">
    <property type="component" value="Chromosome 23"/>
</dbReference>
<protein>
    <submittedName>
        <fullName evidence="1">Uncharacterized protein</fullName>
    </submittedName>
</protein>
<dbReference type="AlphaFoldDB" id="B8CGC0"/>
<proteinExistence type="predicted"/>
<dbReference type="EMBL" id="CM000654">
    <property type="protein sequence ID" value="EED87542.1"/>
    <property type="molecule type" value="Genomic_DNA"/>
</dbReference>
<sequence>MCSTNWLGLVGLDPEFASAIHGIFRDTSFCHVTLMNRRGKALSSISRDDCNSLWVVVSTCVQVEAVVTEGVDWGGSSDLQEINEDNDVIPLFLKQCKHRSYNFGCAIFGSHFFIGGIATDVGPKDEDELYTSINECPSSNAFASINGEKTTFNVKDCMDLLLNYSLGSFNLDDILAAETKATSIDNSEHDLSSNAFLDIKETMELANFLVTNLVGSDEFIEMACEEAGGLRAIASLAIGGKGALWYYVKDVVTSQLDIM</sequence>
<keyword evidence="2" id="KW-1185">Reference proteome</keyword>
<name>B8CGC0_THAPS</name>
<reference evidence="1 2" key="2">
    <citation type="journal article" date="2008" name="Nature">
        <title>The Phaeodactylum genome reveals the evolutionary history of diatom genomes.</title>
        <authorList>
            <person name="Bowler C."/>
            <person name="Allen A.E."/>
            <person name="Badger J.H."/>
            <person name="Grimwood J."/>
            <person name="Jabbari K."/>
            <person name="Kuo A."/>
            <person name="Maheswari U."/>
            <person name="Martens C."/>
            <person name="Maumus F."/>
            <person name="Otillar R.P."/>
            <person name="Rayko E."/>
            <person name="Salamov A."/>
            <person name="Vandepoele K."/>
            <person name="Beszteri B."/>
            <person name="Gruber A."/>
            <person name="Heijde M."/>
            <person name="Katinka M."/>
            <person name="Mock T."/>
            <person name="Valentin K."/>
            <person name="Verret F."/>
            <person name="Berges J.A."/>
            <person name="Brownlee C."/>
            <person name="Cadoret J.P."/>
            <person name="Chiovitti A."/>
            <person name="Choi C.J."/>
            <person name="Coesel S."/>
            <person name="De Martino A."/>
            <person name="Detter J.C."/>
            <person name="Durkin C."/>
            <person name="Falciatore A."/>
            <person name="Fournet J."/>
            <person name="Haruta M."/>
            <person name="Huysman M.J."/>
            <person name="Jenkins B.D."/>
            <person name="Jiroutova K."/>
            <person name="Jorgensen R.E."/>
            <person name="Joubert Y."/>
            <person name="Kaplan A."/>
            <person name="Kroger N."/>
            <person name="Kroth P.G."/>
            <person name="La Roche J."/>
            <person name="Lindquist E."/>
            <person name="Lommer M."/>
            <person name="Martin-Jezequel V."/>
            <person name="Lopez P.J."/>
            <person name="Lucas S."/>
            <person name="Mangogna M."/>
            <person name="McGinnis K."/>
            <person name="Medlin L.K."/>
            <person name="Montsant A."/>
            <person name="Oudot-Le Secq M.P."/>
            <person name="Napoli C."/>
            <person name="Obornik M."/>
            <person name="Parker M.S."/>
            <person name="Petit J.L."/>
            <person name="Porcel B.M."/>
            <person name="Poulsen N."/>
            <person name="Robison M."/>
            <person name="Rychlewski L."/>
            <person name="Rynearson T.A."/>
            <person name="Schmutz J."/>
            <person name="Shapiro H."/>
            <person name="Siaut M."/>
            <person name="Stanley M."/>
            <person name="Sussman M.R."/>
            <person name="Taylor A.R."/>
            <person name="Vardi A."/>
            <person name="von Dassow P."/>
            <person name="Vyverman W."/>
            <person name="Willis A."/>
            <person name="Wyrwicz L.S."/>
            <person name="Rokhsar D.S."/>
            <person name="Weissenbach J."/>
            <person name="Armbrust E.V."/>
            <person name="Green B.R."/>
            <person name="Van de Peer Y."/>
            <person name="Grigoriev I.V."/>
        </authorList>
    </citation>
    <scope>NUCLEOTIDE SEQUENCE [LARGE SCALE GENOMIC DNA]</scope>
    <source>
        <strain evidence="1 2">CCMP1335</strain>
    </source>
</reference>
<organism evidence="1 2">
    <name type="scientific">Thalassiosira pseudonana</name>
    <name type="common">Marine diatom</name>
    <name type="synonym">Cyclotella nana</name>
    <dbReference type="NCBI Taxonomy" id="35128"/>
    <lineage>
        <taxon>Eukaryota</taxon>
        <taxon>Sar</taxon>
        <taxon>Stramenopiles</taxon>
        <taxon>Ochrophyta</taxon>
        <taxon>Bacillariophyta</taxon>
        <taxon>Coscinodiscophyceae</taxon>
        <taxon>Thalassiosirophycidae</taxon>
        <taxon>Thalassiosirales</taxon>
        <taxon>Thalassiosiraceae</taxon>
        <taxon>Thalassiosira</taxon>
    </lineage>
</organism>
<accession>B8CGC0</accession>
<dbReference type="GeneID" id="7442659"/>
<dbReference type="HOGENOM" id="CLU_1075553_0_0_1"/>